<feature type="domain" description="Dockerin" evidence="13">
    <location>
        <begin position="392"/>
        <end position="460"/>
    </location>
</feature>
<keyword evidence="10" id="KW-0119">Carbohydrate metabolism</keyword>
<dbReference type="Pfam" id="PF00544">
    <property type="entry name" value="Pectate_lyase_4"/>
    <property type="match status" value="1"/>
</dbReference>
<keyword evidence="4 10" id="KW-0964">Secreted</keyword>
<dbReference type="Proteomes" id="UP000019109">
    <property type="component" value="Unassembled WGS sequence"/>
</dbReference>
<dbReference type="Gene3D" id="1.10.1330.10">
    <property type="entry name" value="Dockerin domain"/>
    <property type="match status" value="1"/>
</dbReference>
<dbReference type="Pfam" id="PF13229">
    <property type="entry name" value="Beta_helix"/>
    <property type="match status" value="1"/>
</dbReference>
<evidence type="ECO:0000256" key="9">
    <source>
        <dbReference type="ARBA" id="ARBA00038263"/>
    </source>
</evidence>
<dbReference type="InterPro" id="IPR018247">
    <property type="entry name" value="EF_Hand_1_Ca_BS"/>
</dbReference>
<keyword evidence="15" id="KW-1185">Reference proteome</keyword>
<keyword evidence="6" id="KW-0732">Signal</keyword>
<dbReference type="GO" id="GO:0016837">
    <property type="term" value="F:carbon-oxygen lyase activity, acting on polysaccharides"/>
    <property type="evidence" value="ECO:0007669"/>
    <property type="project" value="TreeGrafter"/>
</dbReference>
<dbReference type="InterPro" id="IPR036439">
    <property type="entry name" value="Dockerin_dom_sf"/>
</dbReference>
<comment type="subcellular location">
    <subcellularLocation>
        <location evidence="2 10">Secreted</location>
    </subcellularLocation>
</comment>
<dbReference type="SMART" id="SM00656">
    <property type="entry name" value="Amb_all"/>
    <property type="match status" value="1"/>
</dbReference>
<accession>W4V8H4</accession>
<protein>
    <recommendedName>
        <fullName evidence="3">Probable pectate lyase C</fullName>
    </recommendedName>
</protein>
<dbReference type="PROSITE" id="PS51766">
    <property type="entry name" value="DOCKERIN"/>
    <property type="match status" value="1"/>
</dbReference>
<dbReference type="GO" id="GO:0000272">
    <property type="term" value="P:polysaccharide catabolic process"/>
    <property type="evidence" value="ECO:0007669"/>
    <property type="project" value="UniProtKB-KW"/>
</dbReference>
<evidence type="ECO:0000256" key="2">
    <source>
        <dbReference type="ARBA" id="ARBA00004613"/>
    </source>
</evidence>
<dbReference type="InterPro" id="IPR008979">
    <property type="entry name" value="Galactose-bd-like_sf"/>
</dbReference>
<evidence type="ECO:0000313" key="14">
    <source>
        <dbReference type="EMBL" id="GAE89695.1"/>
    </source>
</evidence>
<feature type="region of interest" description="Disordered" evidence="11">
    <location>
        <begin position="361"/>
        <end position="389"/>
    </location>
</feature>
<dbReference type="GO" id="GO:0046872">
    <property type="term" value="F:metal ion binding"/>
    <property type="evidence" value="ECO:0007669"/>
    <property type="project" value="UniProtKB-KW"/>
</dbReference>
<proteinExistence type="inferred from homology"/>
<reference evidence="14" key="1">
    <citation type="journal article" date="2014" name="Genome Announc.">
        <title>Draft Genome Sequence of Clostridium straminisolvens Strain JCM 21531T, Isolated from a Cellulose-Degrading Bacterial Community.</title>
        <authorList>
            <person name="Yuki M."/>
            <person name="Oshima K."/>
            <person name="Suda W."/>
            <person name="Sakamoto M."/>
            <person name="Kitamura K."/>
            <person name="Iida T."/>
            <person name="Hattori M."/>
            <person name="Ohkuma M."/>
        </authorList>
    </citation>
    <scope>NUCLEOTIDE SEQUENCE [LARGE SCALE GENOMIC DNA]</scope>
    <source>
        <strain evidence="14">JCM 21531</strain>
    </source>
</reference>
<dbReference type="Gene3D" id="2.160.20.10">
    <property type="entry name" value="Single-stranded right-handed beta-helix, Pectin lyase-like"/>
    <property type="match status" value="2"/>
</dbReference>
<gene>
    <name evidence="14" type="ORF">JCM21531_3247</name>
</gene>
<dbReference type="RefSeq" id="WP_038290118.1">
    <property type="nucleotide sequence ID" value="NZ_BAVR01000043.1"/>
</dbReference>
<evidence type="ECO:0000256" key="4">
    <source>
        <dbReference type="ARBA" id="ARBA00022525"/>
    </source>
</evidence>
<dbReference type="InterPro" id="IPR012334">
    <property type="entry name" value="Pectin_lyas_fold"/>
</dbReference>
<dbReference type="EMBL" id="BAVR01000043">
    <property type="protein sequence ID" value="GAE89695.1"/>
    <property type="molecule type" value="Genomic_DNA"/>
</dbReference>
<dbReference type="Gene3D" id="2.60.120.260">
    <property type="entry name" value="Galactose-binding domain-like"/>
    <property type="match status" value="1"/>
</dbReference>
<dbReference type="Pfam" id="PF00404">
    <property type="entry name" value="Dockerin_1"/>
    <property type="match status" value="1"/>
</dbReference>
<comment type="similarity">
    <text evidence="10">Belongs to the polysaccharide lyase 1 family.</text>
</comment>
<evidence type="ECO:0000256" key="3">
    <source>
        <dbReference type="ARBA" id="ARBA00016512"/>
    </source>
</evidence>
<dbReference type="GO" id="GO:0005576">
    <property type="term" value="C:extracellular region"/>
    <property type="evidence" value="ECO:0007669"/>
    <property type="project" value="UniProtKB-SubCell"/>
</dbReference>
<dbReference type="PANTHER" id="PTHR40088">
    <property type="entry name" value="PECTATE LYASE (EUROFUNG)"/>
    <property type="match status" value="1"/>
</dbReference>
<keyword evidence="8 10" id="KW-0456">Lyase</keyword>
<dbReference type="InterPro" id="IPR002105">
    <property type="entry name" value="Dockerin_1_rpt"/>
</dbReference>
<dbReference type="PANTHER" id="PTHR40088:SF1">
    <property type="entry name" value="PECTATE LYASE PEL9"/>
    <property type="match status" value="1"/>
</dbReference>
<feature type="domain" description="CBM6" evidence="12">
    <location>
        <begin position="486"/>
        <end position="606"/>
    </location>
</feature>
<dbReference type="SUPFAM" id="SSF49785">
    <property type="entry name" value="Galactose-binding domain-like"/>
    <property type="match status" value="1"/>
</dbReference>
<comment type="cofactor">
    <cofactor evidence="1">
        <name>Ca(2+)</name>
        <dbReference type="ChEBI" id="CHEBI:29108"/>
    </cofactor>
</comment>
<evidence type="ECO:0000259" key="12">
    <source>
        <dbReference type="PROSITE" id="PS51175"/>
    </source>
</evidence>
<dbReference type="SUPFAM" id="SSF51126">
    <property type="entry name" value="Pectin lyase-like"/>
    <property type="match status" value="2"/>
</dbReference>
<dbReference type="STRING" id="1294263.JCM21531_3247"/>
<evidence type="ECO:0000256" key="5">
    <source>
        <dbReference type="ARBA" id="ARBA00022723"/>
    </source>
</evidence>
<feature type="region of interest" description="Disordered" evidence="11">
    <location>
        <begin position="463"/>
        <end position="482"/>
    </location>
</feature>
<feature type="compositionally biased region" description="Low complexity" evidence="11">
    <location>
        <begin position="470"/>
        <end position="481"/>
    </location>
</feature>
<dbReference type="GO" id="GO:0030246">
    <property type="term" value="F:carbohydrate binding"/>
    <property type="evidence" value="ECO:0007669"/>
    <property type="project" value="InterPro"/>
</dbReference>
<dbReference type="PROSITE" id="PS51175">
    <property type="entry name" value="CBM6"/>
    <property type="match status" value="1"/>
</dbReference>
<dbReference type="CDD" id="cd14256">
    <property type="entry name" value="Dockerin_I"/>
    <property type="match status" value="1"/>
</dbReference>
<evidence type="ECO:0000256" key="6">
    <source>
        <dbReference type="ARBA" id="ARBA00022729"/>
    </source>
</evidence>
<dbReference type="GO" id="GO:0004553">
    <property type="term" value="F:hydrolase activity, hydrolyzing O-glycosyl compounds"/>
    <property type="evidence" value="ECO:0007669"/>
    <property type="project" value="InterPro"/>
</dbReference>
<feature type="compositionally biased region" description="Low complexity" evidence="11">
    <location>
        <begin position="612"/>
        <end position="631"/>
    </location>
</feature>
<name>W4V8H4_9FIRM</name>
<dbReference type="SUPFAM" id="SSF63446">
    <property type="entry name" value="Type I dockerin domain"/>
    <property type="match status" value="1"/>
</dbReference>
<comment type="caution">
    <text evidence="14">The sequence shown here is derived from an EMBL/GenBank/DDBJ whole genome shotgun (WGS) entry which is preliminary data.</text>
</comment>
<organism evidence="14 15">
    <name type="scientific">Acetivibrio straminisolvens JCM 21531</name>
    <dbReference type="NCBI Taxonomy" id="1294263"/>
    <lineage>
        <taxon>Bacteria</taxon>
        <taxon>Bacillati</taxon>
        <taxon>Bacillota</taxon>
        <taxon>Clostridia</taxon>
        <taxon>Eubacteriales</taxon>
        <taxon>Oscillospiraceae</taxon>
        <taxon>Acetivibrio</taxon>
    </lineage>
</organism>
<dbReference type="InterPro" id="IPR005084">
    <property type="entry name" value="CBM6"/>
</dbReference>
<dbReference type="PROSITE" id="PS00448">
    <property type="entry name" value="CLOS_CELLULOSOME_RPT"/>
    <property type="match status" value="1"/>
</dbReference>
<feature type="compositionally biased region" description="Low complexity" evidence="11">
    <location>
        <begin position="365"/>
        <end position="377"/>
    </location>
</feature>
<evidence type="ECO:0000313" key="15">
    <source>
        <dbReference type="Proteomes" id="UP000019109"/>
    </source>
</evidence>
<evidence type="ECO:0000259" key="13">
    <source>
        <dbReference type="PROSITE" id="PS51766"/>
    </source>
</evidence>
<dbReference type="InterPro" id="IPR039448">
    <property type="entry name" value="Beta_helix"/>
</dbReference>
<dbReference type="InterPro" id="IPR016134">
    <property type="entry name" value="Dockerin_dom"/>
</dbReference>
<dbReference type="InterPro" id="IPR002022">
    <property type="entry name" value="Pec_lyase"/>
</dbReference>
<evidence type="ECO:0000256" key="1">
    <source>
        <dbReference type="ARBA" id="ARBA00001913"/>
    </source>
</evidence>
<comment type="similarity">
    <text evidence="9">Belongs to the polysaccharide lyase 9 family.</text>
</comment>
<dbReference type="AlphaFoldDB" id="W4V8H4"/>
<dbReference type="InterPro" id="IPR011050">
    <property type="entry name" value="Pectin_lyase_fold/virulence"/>
</dbReference>
<keyword evidence="5" id="KW-0479">Metal-binding</keyword>
<keyword evidence="7" id="KW-0106">Calcium</keyword>
<evidence type="ECO:0000256" key="10">
    <source>
        <dbReference type="RuleBase" id="RU361173"/>
    </source>
</evidence>
<dbReference type="PROSITE" id="PS00018">
    <property type="entry name" value="EF_HAND_1"/>
    <property type="match status" value="1"/>
</dbReference>
<dbReference type="OrthoDB" id="8660908at2"/>
<feature type="region of interest" description="Disordered" evidence="11">
    <location>
        <begin position="607"/>
        <end position="637"/>
    </location>
</feature>
<evidence type="ECO:0000256" key="11">
    <source>
        <dbReference type="SAM" id="MobiDB-lite"/>
    </source>
</evidence>
<sequence>MSKRISAQMSFLLVLSILISMLVVTSANVTVQAAPSFELIGFATLNGGTTGGTGGKEVTATSVSQVNELLSTRKKNKDTSPLIIKFDRKLTGSEAIACKEVSNITFLGVNGKGELEGAGINIVKSKNIIVQNMKIHHTRAPMDAIGVENSQNIWIDHCELYNMIGDCNGDGVVTPDDGDTEGGDVDWYDGLLDIKKSSEYITVSWNYFHDSYKTSLIGSSDSDDYDRKITFHHNIYYNVKSRTPSYRGGTGHMFNNYYLDVSGSGINSRVGAKLRIEGNVFENVGCGAVDSKTGFAEGPIGSYYSSNIGYWDVKDNIFINCKGNQPTTSTCSFNPPYKYDHVLQPASEVKETVLKYAGVQGSGIPTPSTTPTNTPAATPAPTPTLPQNTQNPIVVYGDLNGDGNVNSTDVALMRRYLIRSIDLNEGQLKAADVNLDGKVNSTDRSILNRYVLKMINRLPFVDDTPPVTPTPTTTHPTSTPTNFQGITHEAEASSNNLKYAKVESNYVVFDQTKDAYVEMKKVGSPVSGEVTITFVYSNGSGKSLPMEIKVNGTTIESEKEFPSTGSWNTWSTLSVKANMDSGSDNIIRFKTRTSDGGPRLDKVIVSGGGSGYTPIPTPTSTSTPTPTSTRTNDPVDGDIVLSPNGSMTLPEAIELIQPGKTIYLKAGTYKYSKTIVIKEGNNGLPNAMKTLAAYGDGEVIIDFSAMAENSANRGIILDAKYWHVKGVTIKGAGDNGMLLSGHYNIIEKCKFTENHDSGLQLSRYNTSYSTIDKWPSNNLILDCISTMNMDSGREDADGFAAKLTCGEGNVFRNCIAINNCDDGWDLYTKKETGAIGVVTLENCQAIGNGYDVNGKDTGGDGNGYKLGDDTASVPHILINCVANNNKKHGFTGNGNPGKIVLQNCTGSGNGQKLFDRLTNAIFK</sequence>
<evidence type="ECO:0000256" key="7">
    <source>
        <dbReference type="ARBA" id="ARBA00022837"/>
    </source>
</evidence>
<dbReference type="InterPro" id="IPR052052">
    <property type="entry name" value="Polysaccharide_Lyase_9"/>
</dbReference>
<dbReference type="SMART" id="SM00710">
    <property type="entry name" value="PbH1"/>
    <property type="match status" value="7"/>
</dbReference>
<evidence type="ECO:0000256" key="8">
    <source>
        <dbReference type="ARBA" id="ARBA00023239"/>
    </source>
</evidence>
<keyword evidence="10" id="KW-0624">Polysaccharide degradation</keyword>
<dbReference type="InterPro" id="IPR006626">
    <property type="entry name" value="PbH1"/>
</dbReference>